<name>A0A1G7CXI8_9FLAO</name>
<reference evidence="3 4" key="1">
    <citation type="submission" date="2016-10" db="EMBL/GenBank/DDBJ databases">
        <authorList>
            <person name="de Groot N.N."/>
        </authorList>
    </citation>
    <scope>NUCLEOTIDE SEQUENCE [LARGE SCALE GENOMIC DNA]</scope>
    <source>
        <strain evidence="3 4">DSM 23421</strain>
    </source>
</reference>
<dbReference type="PROSITE" id="PS51257">
    <property type="entry name" value="PROKAR_LIPOPROTEIN"/>
    <property type="match status" value="1"/>
</dbReference>
<evidence type="ECO:0000256" key="1">
    <source>
        <dbReference type="SAM" id="SignalP"/>
    </source>
</evidence>
<feature type="domain" description="Lipid/polyisoprenoid-binding YceI-like" evidence="2">
    <location>
        <begin position="44"/>
        <end position="172"/>
    </location>
</feature>
<evidence type="ECO:0000259" key="2">
    <source>
        <dbReference type="Pfam" id="PF04264"/>
    </source>
</evidence>
<dbReference type="STRING" id="641691.SAMN05421636_10575"/>
<dbReference type="InterPro" id="IPR007372">
    <property type="entry name" value="Lipid/polyisoprenoid-bd_YceI"/>
</dbReference>
<keyword evidence="1" id="KW-0732">Signal</keyword>
<feature type="signal peptide" evidence="1">
    <location>
        <begin position="1"/>
        <end position="24"/>
    </location>
</feature>
<evidence type="ECO:0000313" key="4">
    <source>
        <dbReference type="Proteomes" id="UP000199109"/>
    </source>
</evidence>
<protein>
    <submittedName>
        <fullName evidence="3">YceI-like domain-containing protein</fullName>
    </submittedName>
</protein>
<proteinExistence type="predicted"/>
<dbReference type="AlphaFoldDB" id="A0A1G7CXI8"/>
<dbReference type="EMBL" id="FNAO01000005">
    <property type="protein sequence ID" value="SDE44052.1"/>
    <property type="molecule type" value="Genomic_DNA"/>
</dbReference>
<gene>
    <name evidence="3" type="ORF">SAMN05421636_10575</name>
</gene>
<dbReference type="InterPro" id="IPR036761">
    <property type="entry name" value="TTHA0802/YceI-like_sf"/>
</dbReference>
<sequence>MKKTIIAIPFLILVLFGLSCNTSKKENKDDDSTETKIMLGKTTYSIDTSGTSMKWTAYKFTDKLGVSGTFDELRLRLKTDSGPIDELLKNAEVTINTMSVNSGNEIRDPKLRTSFFNVFKMDTIFAKILDASDGNGLLELEMNDTSNDVALQYAIKNDSLMLSIHIDVLLWNGEEALKTLNKECYEVHTGTDGISKLWPDVDVVLKIPVKLESL</sequence>
<dbReference type="Pfam" id="PF04264">
    <property type="entry name" value="YceI"/>
    <property type="match status" value="1"/>
</dbReference>
<dbReference type="SUPFAM" id="SSF101874">
    <property type="entry name" value="YceI-like"/>
    <property type="match status" value="1"/>
</dbReference>
<dbReference type="OrthoDB" id="5292899at2"/>
<dbReference type="RefSeq" id="WP_091868390.1">
    <property type="nucleotide sequence ID" value="NZ_FNAO01000005.1"/>
</dbReference>
<accession>A0A1G7CXI8</accession>
<dbReference type="Gene3D" id="2.40.128.110">
    <property type="entry name" value="Lipid/polyisoprenoid-binding, YceI-like"/>
    <property type="match status" value="1"/>
</dbReference>
<dbReference type="Proteomes" id="UP000199109">
    <property type="component" value="Unassembled WGS sequence"/>
</dbReference>
<feature type="chain" id="PRO_5011494915" evidence="1">
    <location>
        <begin position="25"/>
        <end position="214"/>
    </location>
</feature>
<keyword evidence="4" id="KW-1185">Reference proteome</keyword>
<organism evidence="3 4">
    <name type="scientific">Pricia antarctica</name>
    <dbReference type="NCBI Taxonomy" id="641691"/>
    <lineage>
        <taxon>Bacteria</taxon>
        <taxon>Pseudomonadati</taxon>
        <taxon>Bacteroidota</taxon>
        <taxon>Flavobacteriia</taxon>
        <taxon>Flavobacteriales</taxon>
        <taxon>Flavobacteriaceae</taxon>
        <taxon>Pricia</taxon>
    </lineage>
</organism>
<evidence type="ECO:0000313" key="3">
    <source>
        <dbReference type="EMBL" id="SDE44052.1"/>
    </source>
</evidence>